<accession>A0A557PH86</accession>
<evidence type="ECO:0000256" key="2">
    <source>
        <dbReference type="ARBA" id="ARBA00022679"/>
    </source>
</evidence>
<dbReference type="AlphaFoldDB" id="A0A557PH86"/>
<dbReference type="SUPFAM" id="SSF110738">
    <property type="entry name" value="Glycerate kinase I"/>
    <property type="match status" value="1"/>
</dbReference>
<dbReference type="OrthoDB" id="9774290at2"/>
<organism evidence="5 6">
    <name type="scientific">Vibrio algivorus</name>
    <dbReference type="NCBI Taxonomy" id="1667024"/>
    <lineage>
        <taxon>Bacteria</taxon>
        <taxon>Pseudomonadati</taxon>
        <taxon>Pseudomonadota</taxon>
        <taxon>Gammaproteobacteria</taxon>
        <taxon>Vibrionales</taxon>
        <taxon>Vibrionaceae</taxon>
        <taxon>Vibrio</taxon>
    </lineage>
</organism>
<dbReference type="EMBL" id="VMKJ01000001">
    <property type="protein sequence ID" value="TVO40002.1"/>
    <property type="molecule type" value="Genomic_DNA"/>
</dbReference>
<reference evidence="5 6" key="1">
    <citation type="submission" date="2019-07" db="EMBL/GenBank/DDBJ databases">
        <title>The draft genome sequence of Vibrio algivorus M1486.</title>
        <authorList>
            <person name="Meng X."/>
        </authorList>
    </citation>
    <scope>NUCLEOTIDE SEQUENCE [LARGE SCALE GENOMIC DNA]</scope>
    <source>
        <strain evidence="5 6">M1486</strain>
    </source>
</reference>
<sequence length="381" mass="39846">MKIIIAPDSFKESLTAKQVCQAIETGLKRVWQDVEYVHIPLADGGEGTVQSLVDATQGEIIDCVVTGPLGHQVNAFYGRLGGELDHTAVIEMAAASGLHHVPIAQRDPKITTSFGTGELIAHALENGAKKLIIGLGGSATNDGGMGMLEALGVKFLDSNSHLISGNGIGLTQIKSINIDSLHPQLSDCEIVIASDVDNPLCGEHGATATFGKQKGATEEDTKLLDNALSDYADLIASQLERQVKDKAGAGAAGGLGAAFLGFTSATLKPGIAIVLETLSIEDHLQDADLVITGEGRIDWQSAHGKTPVGIAQAAKKFDLPVIALAGCVGDNYQAVYDHGIDAVFAAIPRPFDLETAFAEAEVNMANLAENVARTVRIGIKR</sequence>
<dbReference type="Proteomes" id="UP000319828">
    <property type="component" value="Unassembled WGS sequence"/>
</dbReference>
<gene>
    <name evidence="5" type="ORF">FOF44_00660</name>
</gene>
<evidence type="ECO:0000256" key="1">
    <source>
        <dbReference type="ARBA" id="ARBA00006284"/>
    </source>
</evidence>
<keyword evidence="3 4" id="KW-0418">Kinase</keyword>
<comment type="similarity">
    <text evidence="1 4">Belongs to the glycerate kinase type-1 family.</text>
</comment>
<dbReference type="PANTHER" id="PTHR21599">
    <property type="entry name" value="GLYCERATE KINASE"/>
    <property type="match status" value="1"/>
</dbReference>
<dbReference type="RefSeq" id="WP_144229729.1">
    <property type="nucleotide sequence ID" value="NZ_CANNCB010000004.1"/>
</dbReference>
<dbReference type="PANTHER" id="PTHR21599:SF0">
    <property type="entry name" value="GLYCERATE KINASE"/>
    <property type="match status" value="1"/>
</dbReference>
<evidence type="ECO:0000256" key="3">
    <source>
        <dbReference type="ARBA" id="ARBA00022777"/>
    </source>
</evidence>
<comment type="caution">
    <text evidence="5">The sequence shown here is derived from an EMBL/GenBank/DDBJ whole genome shotgun (WGS) entry which is preliminary data.</text>
</comment>
<protein>
    <submittedName>
        <fullName evidence="5">Glycerate kinase</fullName>
    </submittedName>
</protein>
<dbReference type="Gene3D" id="3.90.1510.10">
    <property type="entry name" value="Glycerate kinase, domain 2"/>
    <property type="match status" value="1"/>
</dbReference>
<dbReference type="PIRSF" id="PIRSF006078">
    <property type="entry name" value="GlxK"/>
    <property type="match status" value="1"/>
</dbReference>
<dbReference type="InterPro" id="IPR036129">
    <property type="entry name" value="Glycerate_kinase_sf"/>
</dbReference>
<dbReference type="InterPro" id="IPR018197">
    <property type="entry name" value="Glycerate_kinase_RE-like"/>
</dbReference>
<name>A0A557PH86_9VIBR</name>
<dbReference type="Pfam" id="PF02595">
    <property type="entry name" value="Gly_kinase"/>
    <property type="match status" value="1"/>
</dbReference>
<proteinExistence type="inferred from homology"/>
<evidence type="ECO:0000256" key="4">
    <source>
        <dbReference type="PIRNR" id="PIRNR006078"/>
    </source>
</evidence>
<dbReference type="Gene3D" id="3.40.50.10350">
    <property type="entry name" value="Glycerate kinase, domain 1"/>
    <property type="match status" value="1"/>
</dbReference>
<dbReference type="GO" id="GO:0031388">
    <property type="term" value="P:organic acid phosphorylation"/>
    <property type="evidence" value="ECO:0007669"/>
    <property type="project" value="UniProtKB-UniRule"/>
</dbReference>
<evidence type="ECO:0000313" key="5">
    <source>
        <dbReference type="EMBL" id="TVO40002.1"/>
    </source>
</evidence>
<evidence type="ECO:0000313" key="6">
    <source>
        <dbReference type="Proteomes" id="UP000319828"/>
    </source>
</evidence>
<dbReference type="NCBIfam" id="TIGR00045">
    <property type="entry name" value="glycerate kinase"/>
    <property type="match status" value="1"/>
</dbReference>
<dbReference type="InterPro" id="IPR018193">
    <property type="entry name" value="Glyc_kinase_flavodox-like_fold"/>
</dbReference>
<dbReference type="InterPro" id="IPR004381">
    <property type="entry name" value="Glycerate_kinase"/>
</dbReference>
<dbReference type="GO" id="GO:0008887">
    <property type="term" value="F:glycerate kinase activity"/>
    <property type="evidence" value="ECO:0007669"/>
    <property type="project" value="UniProtKB-UniRule"/>
</dbReference>
<keyword evidence="2 4" id="KW-0808">Transferase</keyword>